<dbReference type="Gene3D" id="1.10.287.990">
    <property type="entry name" value="Fe,Mn superoxide dismutase (SOD) domain"/>
    <property type="match status" value="1"/>
</dbReference>
<organism evidence="10 11">
    <name type="scientific">Thiorhodococcus drewsii AZ1</name>
    <dbReference type="NCBI Taxonomy" id="765913"/>
    <lineage>
        <taxon>Bacteria</taxon>
        <taxon>Pseudomonadati</taxon>
        <taxon>Pseudomonadota</taxon>
        <taxon>Gammaproteobacteria</taxon>
        <taxon>Chromatiales</taxon>
        <taxon>Chromatiaceae</taxon>
        <taxon>Thiorhodococcus</taxon>
    </lineage>
</organism>
<dbReference type="SUPFAM" id="SSF46609">
    <property type="entry name" value="Fe,Mn superoxide dismutase (SOD), N-terminal domain"/>
    <property type="match status" value="1"/>
</dbReference>
<dbReference type="InterPro" id="IPR036324">
    <property type="entry name" value="Mn/Fe_SOD_N_sf"/>
</dbReference>
<evidence type="ECO:0000259" key="9">
    <source>
        <dbReference type="Pfam" id="PF02777"/>
    </source>
</evidence>
<dbReference type="RefSeq" id="WP_007042712.1">
    <property type="nucleotide sequence ID" value="NZ_AFWT01000044.1"/>
</dbReference>
<dbReference type="PANTHER" id="PTHR42769">
    <property type="entry name" value="SUPEROXIDE DISMUTASE"/>
    <property type="match status" value="1"/>
</dbReference>
<dbReference type="Gene3D" id="3.55.40.20">
    <property type="entry name" value="Iron/manganese superoxide dismutase, C-terminal domain"/>
    <property type="match status" value="1"/>
</dbReference>
<dbReference type="InterPro" id="IPR036314">
    <property type="entry name" value="SOD_C_sf"/>
</dbReference>
<comment type="caution">
    <text evidence="10">The sequence shown here is derived from an EMBL/GenBank/DDBJ whole genome shotgun (WGS) entry which is preliminary data.</text>
</comment>
<feature type="binding site" evidence="6">
    <location>
        <position position="74"/>
    </location>
    <ligand>
        <name>Mn(2+)</name>
        <dbReference type="ChEBI" id="CHEBI:29035"/>
    </ligand>
</feature>
<evidence type="ECO:0000256" key="6">
    <source>
        <dbReference type="PIRSR" id="PIRSR000349-1"/>
    </source>
</evidence>
<evidence type="ECO:0000256" key="7">
    <source>
        <dbReference type="RuleBase" id="RU000414"/>
    </source>
</evidence>
<dbReference type="GO" id="GO:0046914">
    <property type="term" value="F:transition metal ion binding"/>
    <property type="evidence" value="ECO:0007669"/>
    <property type="project" value="UniProtKB-ARBA"/>
</dbReference>
<dbReference type="PANTHER" id="PTHR42769:SF3">
    <property type="entry name" value="SUPEROXIDE DISMUTASE [FE] 2, CHLOROPLASTIC"/>
    <property type="match status" value="1"/>
</dbReference>
<proteinExistence type="inferred from homology"/>
<dbReference type="InterPro" id="IPR019832">
    <property type="entry name" value="Mn/Fe_SOD_C"/>
</dbReference>
<comment type="function">
    <text evidence="7">Destroys radicals which are normally produced within the cells and which are toxic to biological systems.</text>
</comment>
<dbReference type="AlphaFoldDB" id="G2E6T6"/>
<comment type="similarity">
    <text evidence="1 7">Belongs to the iron/manganese superoxide dismutase family.</text>
</comment>
<evidence type="ECO:0000256" key="2">
    <source>
        <dbReference type="ARBA" id="ARBA00022723"/>
    </source>
</evidence>
<keyword evidence="4" id="KW-0408">Iron</keyword>
<dbReference type="Pfam" id="PF02777">
    <property type="entry name" value="Sod_Fe_C"/>
    <property type="match status" value="1"/>
</dbReference>
<dbReference type="SUPFAM" id="SSF54719">
    <property type="entry name" value="Fe,Mn superoxide dismutase (SOD), C-terminal domain"/>
    <property type="match status" value="1"/>
</dbReference>
<reference evidence="10 11" key="1">
    <citation type="submission" date="2011-06" db="EMBL/GenBank/DDBJ databases">
        <title>The draft genome of Thiorhodococcus drewsii AZ1.</title>
        <authorList>
            <consortium name="US DOE Joint Genome Institute (JGI-PGF)"/>
            <person name="Lucas S."/>
            <person name="Han J."/>
            <person name="Lapidus A."/>
            <person name="Cheng J.-F."/>
            <person name="Goodwin L."/>
            <person name="Pitluck S."/>
            <person name="Peters L."/>
            <person name="Land M.L."/>
            <person name="Hauser L."/>
            <person name="Vogl K."/>
            <person name="Liu Z."/>
            <person name="Imhoff J."/>
            <person name="Thiel V."/>
            <person name="Frigaard N.-U."/>
            <person name="Bryant D.A."/>
            <person name="Woyke T.J."/>
        </authorList>
    </citation>
    <scope>NUCLEOTIDE SEQUENCE [LARGE SCALE GENOMIC DNA]</scope>
    <source>
        <strain evidence="10 11">AZ1</strain>
    </source>
</reference>
<dbReference type="EC" id="1.15.1.1" evidence="7"/>
<evidence type="ECO:0000259" key="8">
    <source>
        <dbReference type="Pfam" id="PF00081"/>
    </source>
</evidence>
<dbReference type="InterPro" id="IPR001189">
    <property type="entry name" value="Mn/Fe_SOD"/>
</dbReference>
<keyword evidence="2 6" id="KW-0479">Metal-binding</keyword>
<sequence length="199" mass="22245">MPHRLPDLPYPTDALEPRMSSETLSLHHGKHHATYVDKLNALIEGTAFGDAVLSDIVAKAHGGIFNNAAQAWNHAFFWNCLRPDGGGNPQGDLAAAIDRDFGSVEALRKEFSTQLTTLFGSGWVWLARDDDGNLSVESHSNAGNPITEGKLPILTCDMWEHAYYVDYRNQKKDYVDAFWHLVNWDFAAANFDRNTPFEP</sequence>
<dbReference type="EMBL" id="AFWT01000044">
    <property type="protein sequence ID" value="EGV28164.1"/>
    <property type="molecule type" value="Genomic_DNA"/>
</dbReference>
<feature type="binding site" evidence="6">
    <location>
        <position position="27"/>
    </location>
    <ligand>
        <name>Mn(2+)</name>
        <dbReference type="ChEBI" id="CHEBI:29035"/>
    </ligand>
</feature>
<feature type="binding site" evidence="6">
    <location>
        <position position="157"/>
    </location>
    <ligand>
        <name>Mn(2+)</name>
        <dbReference type="ChEBI" id="CHEBI:29035"/>
    </ligand>
</feature>
<dbReference type="PRINTS" id="PR01703">
    <property type="entry name" value="MNSODISMTASE"/>
</dbReference>
<dbReference type="GO" id="GO:0004784">
    <property type="term" value="F:superoxide dismutase activity"/>
    <property type="evidence" value="ECO:0007669"/>
    <property type="project" value="UniProtKB-EC"/>
</dbReference>
<dbReference type="FunFam" id="3.55.40.20:FF:000001">
    <property type="entry name" value="Superoxide dismutase"/>
    <property type="match status" value="1"/>
</dbReference>
<dbReference type="Proteomes" id="UP000004200">
    <property type="component" value="Unassembled WGS sequence"/>
</dbReference>
<dbReference type="STRING" id="765913.ThidrDRAFT_3999"/>
<gene>
    <name evidence="10" type="ORF">ThidrDRAFT_3999</name>
</gene>
<evidence type="ECO:0000313" key="10">
    <source>
        <dbReference type="EMBL" id="EGV28164.1"/>
    </source>
</evidence>
<evidence type="ECO:0000313" key="11">
    <source>
        <dbReference type="Proteomes" id="UP000004200"/>
    </source>
</evidence>
<feature type="binding site" evidence="6">
    <location>
        <position position="161"/>
    </location>
    <ligand>
        <name>Mn(2+)</name>
        <dbReference type="ChEBI" id="CHEBI:29035"/>
    </ligand>
</feature>
<dbReference type="PROSITE" id="PS00088">
    <property type="entry name" value="SOD_MN"/>
    <property type="match status" value="1"/>
</dbReference>
<feature type="domain" description="Manganese/iron superoxide dismutase C-terminal" evidence="9">
    <location>
        <begin position="89"/>
        <end position="189"/>
    </location>
</feature>
<dbReference type="eggNOG" id="COG0605">
    <property type="taxonomic scope" value="Bacteria"/>
</dbReference>
<feature type="domain" description="Manganese/iron superoxide dismutase N-terminal" evidence="8">
    <location>
        <begin position="3"/>
        <end position="81"/>
    </location>
</feature>
<dbReference type="PATRIC" id="fig|765913.3.peg.4073"/>
<keyword evidence="11" id="KW-1185">Reference proteome</keyword>
<dbReference type="FunFam" id="1.10.287.990:FF:000002">
    <property type="entry name" value="Superoxide dismutase"/>
    <property type="match status" value="1"/>
</dbReference>
<evidence type="ECO:0000256" key="5">
    <source>
        <dbReference type="ARBA" id="ARBA00049204"/>
    </source>
</evidence>
<comment type="catalytic activity">
    <reaction evidence="5 7">
        <text>2 superoxide + 2 H(+) = H2O2 + O2</text>
        <dbReference type="Rhea" id="RHEA:20696"/>
        <dbReference type="ChEBI" id="CHEBI:15378"/>
        <dbReference type="ChEBI" id="CHEBI:15379"/>
        <dbReference type="ChEBI" id="CHEBI:16240"/>
        <dbReference type="ChEBI" id="CHEBI:18421"/>
        <dbReference type="EC" id="1.15.1.1"/>
    </reaction>
</comment>
<dbReference type="PIRSF" id="PIRSF000349">
    <property type="entry name" value="SODismutase"/>
    <property type="match status" value="1"/>
</dbReference>
<dbReference type="Pfam" id="PF00081">
    <property type="entry name" value="Sod_Fe_N"/>
    <property type="match status" value="1"/>
</dbReference>
<protein>
    <recommendedName>
        <fullName evidence="7">Superoxide dismutase</fullName>
        <ecNumber evidence="7">1.15.1.1</ecNumber>
    </recommendedName>
</protein>
<dbReference type="GO" id="GO:0005737">
    <property type="term" value="C:cytoplasm"/>
    <property type="evidence" value="ECO:0007669"/>
    <property type="project" value="UniProtKB-ARBA"/>
</dbReference>
<accession>G2E6T6</accession>
<dbReference type="OrthoDB" id="9803125at2"/>
<evidence type="ECO:0000256" key="4">
    <source>
        <dbReference type="ARBA" id="ARBA00023004"/>
    </source>
</evidence>
<name>G2E6T6_9GAMM</name>
<evidence type="ECO:0000256" key="1">
    <source>
        <dbReference type="ARBA" id="ARBA00008714"/>
    </source>
</evidence>
<keyword evidence="3 7" id="KW-0560">Oxidoreductase</keyword>
<evidence type="ECO:0000256" key="3">
    <source>
        <dbReference type="ARBA" id="ARBA00023002"/>
    </source>
</evidence>
<dbReference type="InterPro" id="IPR019831">
    <property type="entry name" value="Mn/Fe_SOD_N"/>
</dbReference>
<dbReference type="InterPro" id="IPR019833">
    <property type="entry name" value="Mn/Fe_SOD_BS"/>
</dbReference>